<evidence type="ECO:0000313" key="2">
    <source>
        <dbReference type="Proteomes" id="UP000831796"/>
    </source>
</evidence>
<protein>
    <submittedName>
        <fullName evidence="1">Energy transducer TonB</fullName>
    </submittedName>
</protein>
<gene>
    <name evidence="1" type="ORF">MUN79_04460</name>
</gene>
<keyword evidence="2" id="KW-1185">Reference proteome</keyword>
<dbReference type="Gene3D" id="3.30.1150.10">
    <property type="match status" value="1"/>
</dbReference>
<reference evidence="1" key="1">
    <citation type="submission" date="2022-04" db="EMBL/GenBank/DDBJ databases">
        <title>Hymenobacter sp. isolated from the air.</title>
        <authorList>
            <person name="Won M."/>
            <person name="Lee C.-M."/>
            <person name="Woen H.-Y."/>
            <person name="Kwon S.-W."/>
        </authorList>
    </citation>
    <scope>NUCLEOTIDE SEQUENCE</scope>
    <source>
        <strain evidence="1">5116S-3</strain>
    </source>
</reference>
<dbReference type="KEGG" id="hcu:MUN79_04460"/>
<name>A0A8T9QCD7_9BACT</name>
<dbReference type="AlphaFoldDB" id="A0A8T9QCD7"/>
<dbReference type="EMBL" id="CP095046">
    <property type="protein sequence ID" value="UOQ73229.1"/>
    <property type="molecule type" value="Genomic_DNA"/>
</dbReference>
<organism evidence="1 2">
    <name type="scientific">Hymenobacter cellulosilyticus</name>
    <dbReference type="NCBI Taxonomy" id="2932248"/>
    <lineage>
        <taxon>Bacteria</taxon>
        <taxon>Pseudomonadati</taxon>
        <taxon>Bacteroidota</taxon>
        <taxon>Cytophagia</taxon>
        <taxon>Cytophagales</taxon>
        <taxon>Hymenobacteraceae</taxon>
        <taxon>Hymenobacter</taxon>
    </lineage>
</organism>
<proteinExistence type="predicted"/>
<dbReference type="Proteomes" id="UP000831796">
    <property type="component" value="Chromosome"/>
</dbReference>
<sequence length="58" mass="6555">MRFTVKADGSLDNFKVMRGLRRDYDQEAIRLLCEGPAWKPGAANGRRADQVVDVNVTF</sequence>
<dbReference type="RefSeq" id="WP_244676583.1">
    <property type="nucleotide sequence ID" value="NZ_CP095046.1"/>
</dbReference>
<evidence type="ECO:0000313" key="1">
    <source>
        <dbReference type="EMBL" id="UOQ73229.1"/>
    </source>
</evidence>
<dbReference type="SUPFAM" id="SSF74653">
    <property type="entry name" value="TolA/TonB C-terminal domain"/>
    <property type="match status" value="1"/>
</dbReference>
<accession>A0A8T9QCD7</accession>